<dbReference type="InterPro" id="IPR003673">
    <property type="entry name" value="CoA-Trfase_fam_III"/>
</dbReference>
<protein>
    <submittedName>
        <fullName evidence="2">Crotonobetainyl-CoA:carnitine CoA-transferase CaiB-like acyl-CoA transferase</fullName>
    </submittedName>
</protein>
<dbReference type="PANTHER" id="PTHR48207">
    <property type="entry name" value="SUCCINATE--HYDROXYMETHYLGLUTARATE COA-TRANSFERASE"/>
    <property type="match status" value="1"/>
</dbReference>
<evidence type="ECO:0000313" key="2">
    <source>
        <dbReference type="EMBL" id="RPE66520.1"/>
    </source>
</evidence>
<dbReference type="InterPro" id="IPR023606">
    <property type="entry name" value="CoA-Trfase_III_dom_1_sf"/>
</dbReference>
<dbReference type="Pfam" id="PF02515">
    <property type="entry name" value="CoA_transf_3"/>
    <property type="match status" value="1"/>
</dbReference>
<gene>
    <name evidence="2" type="ORF">EDD53_2224</name>
</gene>
<keyword evidence="1 2" id="KW-0808">Transferase</keyword>
<evidence type="ECO:0000313" key="3">
    <source>
        <dbReference type="Proteomes" id="UP000269689"/>
    </source>
</evidence>
<reference evidence="2 3" key="1">
    <citation type="submission" date="2018-11" db="EMBL/GenBank/DDBJ databases">
        <title>Genomic Encyclopedia of Type Strains, Phase IV (KMG-IV): sequencing the most valuable type-strain genomes for metagenomic binning, comparative biology and taxonomic classification.</title>
        <authorList>
            <person name="Goeker M."/>
        </authorList>
    </citation>
    <scope>NUCLEOTIDE SEQUENCE [LARGE SCALE GENOMIC DNA]</scope>
    <source>
        <strain evidence="2 3">DSM 104731</strain>
    </source>
</reference>
<dbReference type="InterPro" id="IPR044855">
    <property type="entry name" value="CoA-Trfase_III_dom3_sf"/>
</dbReference>
<evidence type="ECO:0000256" key="1">
    <source>
        <dbReference type="ARBA" id="ARBA00022679"/>
    </source>
</evidence>
<dbReference type="Gene3D" id="3.30.1540.10">
    <property type="entry name" value="formyl-coa transferase, domain 3"/>
    <property type="match status" value="1"/>
</dbReference>
<organism evidence="2 3">
    <name type="scientific">Pacificibacter maritimus</name>
    <dbReference type="NCBI Taxonomy" id="762213"/>
    <lineage>
        <taxon>Bacteria</taxon>
        <taxon>Pseudomonadati</taxon>
        <taxon>Pseudomonadota</taxon>
        <taxon>Alphaproteobacteria</taxon>
        <taxon>Rhodobacterales</taxon>
        <taxon>Roseobacteraceae</taxon>
        <taxon>Pacificibacter</taxon>
    </lineage>
</organism>
<proteinExistence type="predicted"/>
<dbReference type="OrthoDB" id="7208981at2"/>
<dbReference type="GO" id="GO:0008410">
    <property type="term" value="F:CoA-transferase activity"/>
    <property type="evidence" value="ECO:0007669"/>
    <property type="project" value="TreeGrafter"/>
</dbReference>
<dbReference type="EMBL" id="RKQK01000003">
    <property type="protein sequence ID" value="RPE66520.1"/>
    <property type="molecule type" value="Genomic_DNA"/>
</dbReference>
<comment type="caution">
    <text evidence="2">The sequence shown here is derived from an EMBL/GenBank/DDBJ whole genome shotgun (WGS) entry which is preliminary data.</text>
</comment>
<dbReference type="InterPro" id="IPR050483">
    <property type="entry name" value="CoA-transferase_III_domain"/>
</dbReference>
<dbReference type="SUPFAM" id="SSF89796">
    <property type="entry name" value="CoA-transferase family III (CaiB/BaiF)"/>
    <property type="match status" value="1"/>
</dbReference>
<dbReference type="AlphaFoldDB" id="A0A3N4UY77"/>
<name>A0A3N4UY77_9RHOB</name>
<dbReference type="PANTHER" id="PTHR48207:SF3">
    <property type="entry name" value="SUCCINATE--HYDROXYMETHYLGLUTARATE COA-TRANSFERASE"/>
    <property type="match status" value="1"/>
</dbReference>
<dbReference type="RefSeq" id="WP_123793257.1">
    <property type="nucleotide sequence ID" value="NZ_RKQK01000003.1"/>
</dbReference>
<accession>A0A3N4UY77</accession>
<dbReference type="Gene3D" id="3.40.50.10540">
    <property type="entry name" value="Crotonobetainyl-coa:carnitine coa-transferase, domain 1"/>
    <property type="match status" value="1"/>
</dbReference>
<dbReference type="Proteomes" id="UP000269689">
    <property type="component" value="Unassembled WGS sequence"/>
</dbReference>
<sequence length="388" mass="41169">MTSALSTIKVLDLTHVLAGPFCSYQLGLLGADVIKVEDPNNPDCARGRGPDDSLNAAGLGLNYQVQGGNKRSLALDLRQPEGIDVFRALAKNADIVIENYTTGALEKLGLGYETLHKINPRLIHCSITGYGDTGPQAEHGAYDNVIQATSGTIAQCGGIKPGVSFVDYATGYAAAFAVTAALTQRTQTGKGTHISVSMLEVAMQMMAPEAAAAQHAAPVSRGKEAGIASYDTKDGRLMLGAFRPVQYRKLAALFKSLGHPLPALETIADWPDVWAIDENTKAAIGNIFMTADADMWVSRLRAADLPAEKFKTLSEAVNLPQLAARGYFQNGHDGAGPALPLTAFHLGGESATLHKAPPALGQDSQEVLIEMGWDQEKIEKLYEAGIVT</sequence>
<keyword evidence="3" id="KW-1185">Reference proteome</keyword>